<dbReference type="EMBL" id="QVTE01000001">
    <property type="protein sequence ID" value="RFU71655.1"/>
    <property type="molecule type" value="Genomic_DNA"/>
</dbReference>
<dbReference type="AlphaFoldDB" id="A0A372LTX7"/>
<evidence type="ECO:0000256" key="6">
    <source>
        <dbReference type="ARBA" id="ARBA00022741"/>
    </source>
</evidence>
<comment type="pathway">
    <text evidence="2 10">Cofactor biosynthesis; NAD(+) biosynthesis; deamido-NAD(+) from nicotinate D-ribonucleotide: step 1/1.</text>
</comment>
<sequence length="189" mass="22031">MKKAAILGGTFNPPHIGHLLIGNEVLHSLQLDEVRFMPNHIPPHKAQPLDVSDDDRVRMLELSIEGNSCFTIEKVELEREGPSYTYDSIKMLRKIEPDTEFYFIIGADMIEYLPKWHRIDELMELIQFVGVKRPQYMEHTDYPIIMVDSPQLLLSSSLIRERIKDGVTIRYLVTEKVRNYIEEKKLYGS</sequence>
<keyword evidence="3 10" id="KW-0662">Pyridine nucleotide biosynthesis</keyword>
<evidence type="ECO:0000256" key="3">
    <source>
        <dbReference type="ARBA" id="ARBA00022642"/>
    </source>
</evidence>
<evidence type="ECO:0000256" key="10">
    <source>
        <dbReference type="HAMAP-Rule" id="MF_00244"/>
    </source>
</evidence>
<comment type="similarity">
    <text evidence="10">Belongs to the NadD family.</text>
</comment>
<evidence type="ECO:0000259" key="11">
    <source>
        <dbReference type="Pfam" id="PF01467"/>
    </source>
</evidence>
<dbReference type="PANTHER" id="PTHR39321:SF3">
    <property type="entry name" value="PHOSPHOPANTETHEINE ADENYLYLTRANSFERASE"/>
    <property type="match status" value="1"/>
</dbReference>
<dbReference type="GO" id="GO:0004515">
    <property type="term" value="F:nicotinate-nucleotide adenylyltransferase activity"/>
    <property type="evidence" value="ECO:0007669"/>
    <property type="project" value="UniProtKB-UniRule"/>
</dbReference>
<dbReference type="GO" id="GO:0005524">
    <property type="term" value="F:ATP binding"/>
    <property type="evidence" value="ECO:0007669"/>
    <property type="project" value="UniProtKB-KW"/>
</dbReference>
<dbReference type="SUPFAM" id="SSF52374">
    <property type="entry name" value="Nucleotidylyl transferase"/>
    <property type="match status" value="1"/>
</dbReference>
<dbReference type="HAMAP" id="MF_00244">
    <property type="entry name" value="NaMN_adenylyltr"/>
    <property type="match status" value="1"/>
</dbReference>
<keyword evidence="5 10" id="KW-0548">Nucleotidyltransferase</keyword>
<evidence type="ECO:0000256" key="5">
    <source>
        <dbReference type="ARBA" id="ARBA00022695"/>
    </source>
</evidence>
<dbReference type="OrthoDB" id="5295945at2"/>
<proteinExistence type="inferred from homology"/>
<evidence type="ECO:0000256" key="4">
    <source>
        <dbReference type="ARBA" id="ARBA00022679"/>
    </source>
</evidence>
<dbReference type="InterPro" id="IPR014729">
    <property type="entry name" value="Rossmann-like_a/b/a_fold"/>
</dbReference>
<dbReference type="RefSeq" id="WP_117324730.1">
    <property type="nucleotide sequence ID" value="NZ_QVTE01000001.1"/>
</dbReference>
<dbReference type="Pfam" id="PF01467">
    <property type="entry name" value="CTP_transf_like"/>
    <property type="match status" value="1"/>
</dbReference>
<evidence type="ECO:0000313" key="12">
    <source>
        <dbReference type="EMBL" id="RFU71655.1"/>
    </source>
</evidence>
<keyword evidence="4 10" id="KW-0808">Transferase</keyword>
<dbReference type="NCBIfam" id="TIGR00482">
    <property type="entry name" value="nicotinate (nicotinamide) nucleotide adenylyltransferase"/>
    <property type="match status" value="1"/>
</dbReference>
<evidence type="ECO:0000256" key="2">
    <source>
        <dbReference type="ARBA" id="ARBA00005019"/>
    </source>
</evidence>
<dbReference type="PANTHER" id="PTHR39321">
    <property type="entry name" value="NICOTINATE-NUCLEOTIDE ADENYLYLTRANSFERASE-RELATED"/>
    <property type="match status" value="1"/>
</dbReference>
<keyword evidence="8 10" id="KW-0520">NAD</keyword>
<name>A0A372LTX7_9BACI</name>
<dbReference type="InterPro" id="IPR004821">
    <property type="entry name" value="Cyt_trans-like"/>
</dbReference>
<dbReference type="GO" id="GO:0009435">
    <property type="term" value="P:NAD+ biosynthetic process"/>
    <property type="evidence" value="ECO:0007669"/>
    <property type="project" value="UniProtKB-UniRule"/>
</dbReference>
<dbReference type="Gene3D" id="3.40.50.620">
    <property type="entry name" value="HUPs"/>
    <property type="match status" value="1"/>
</dbReference>
<dbReference type="Proteomes" id="UP000264541">
    <property type="component" value="Unassembled WGS sequence"/>
</dbReference>
<evidence type="ECO:0000313" key="13">
    <source>
        <dbReference type="Proteomes" id="UP000264541"/>
    </source>
</evidence>
<gene>
    <name evidence="10" type="primary">nadD</name>
    <name evidence="12" type="ORF">D0469_00680</name>
</gene>
<feature type="domain" description="Cytidyltransferase-like" evidence="11">
    <location>
        <begin position="6"/>
        <end position="162"/>
    </location>
</feature>
<accession>A0A372LTX7</accession>
<keyword evidence="13" id="KW-1185">Reference proteome</keyword>
<dbReference type="EC" id="2.7.7.18" evidence="10"/>
<dbReference type="CDD" id="cd02165">
    <property type="entry name" value="NMNAT"/>
    <property type="match status" value="1"/>
</dbReference>
<evidence type="ECO:0000256" key="7">
    <source>
        <dbReference type="ARBA" id="ARBA00022840"/>
    </source>
</evidence>
<organism evidence="12 13">
    <name type="scientific">Peribacillus saganii</name>
    <dbReference type="NCBI Taxonomy" id="2303992"/>
    <lineage>
        <taxon>Bacteria</taxon>
        <taxon>Bacillati</taxon>
        <taxon>Bacillota</taxon>
        <taxon>Bacilli</taxon>
        <taxon>Bacillales</taxon>
        <taxon>Bacillaceae</taxon>
        <taxon>Peribacillus</taxon>
    </lineage>
</organism>
<protein>
    <recommendedName>
        <fullName evidence="10">Probable nicotinate-nucleotide adenylyltransferase</fullName>
        <ecNumber evidence="10">2.7.7.18</ecNumber>
    </recommendedName>
    <alternativeName>
        <fullName evidence="10">Deamido-NAD(+) diphosphorylase</fullName>
    </alternativeName>
    <alternativeName>
        <fullName evidence="10">Deamido-NAD(+) pyrophosphorylase</fullName>
    </alternativeName>
    <alternativeName>
        <fullName evidence="10">Nicotinate mononucleotide adenylyltransferase</fullName>
        <shortName evidence="10">NaMN adenylyltransferase</shortName>
    </alternativeName>
</protein>
<keyword evidence="7 10" id="KW-0067">ATP-binding</keyword>
<dbReference type="UniPathway" id="UPA00253">
    <property type="reaction ID" value="UER00332"/>
</dbReference>
<keyword evidence="6 10" id="KW-0547">Nucleotide-binding</keyword>
<evidence type="ECO:0000256" key="1">
    <source>
        <dbReference type="ARBA" id="ARBA00002324"/>
    </source>
</evidence>
<evidence type="ECO:0000256" key="9">
    <source>
        <dbReference type="ARBA" id="ARBA00048721"/>
    </source>
</evidence>
<comment type="function">
    <text evidence="1 10">Catalyzes the reversible adenylation of nicotinate mononucleotide (NaMN) to nicotinic acid adenine dinucleotide (NaAD).</text>
</comment>
<comment type="caution">
    <text evidence="12">The sequence shown here is derived from an EMBL/GenBank/DDBJ whole genome shotgun (WGS) entry which is preliminary data.</text>
</comment>
<dbReference type="NCBIfam" id="NF000840">
    <property type="entry name" value="PRK00071.1-3"/>
    <property type="match status" value="1"/>
</dbReference>
<dbReference type="InterPro" id="IPR005248">
    <property type="entry name" value="NadD/NMNAT"/>
</dbReference>
<comment type="catalytic activity">
    <reaction evidence="9 10">
        <text>nicotinate beta-D-ribonucleotide + ATP + H(+) = deamido-NAD(+) + diphosphate</text>
        <dbReference type="Rhea" id="RHEA:22860"/>
        <dbReference type="ChEBI" id="CHEBI:15378"/>
        <dbReference type="ChEBI" id="CHEBI:30616"/>
        <dbReference type="ChEBI" id="CHEBI:33019"/>
        <dbReference type="ChEBI" id="CHEBI:57502"/>
        <dbReference type="ChEBI" id="CHEBI:58437"/>
        <dbReference type="EC" id="2.7.7.18"/>
    </reaction>
</comment>
<dbReference type="NCBIfam" id="NF000841">
    <property type="entry name" value="PRK00071.1-4"/>
    <property type="match status" value="1"/>
</dbReference>
<reference evidence="12 13" key="1">
    <citation type="submission" date="2018-08" db="EMBL/GenBank/DDBJ databases">
        <title>Bacillus chawlae sp. nov., Bacillus glennii sp. nov., and Bacillus saganii sp. nov. Isolated from the Vehicle Assembly Building at Kennedy Space Center where the Viking Spacecraft were Assembled.</title>
        <authorList>
            <person name="Seuylemezian A."/>
            <person name="Vaishampayan P."/>
        </authorList>
    </citation>
    <scope>NUCLEOTIDE SEQUENCE [LARGE SCALE GENOMIC DNA]</scope>
    <source>
        <strain evidence="12 13">V47-23a</strain>
    </source>
</reference>
<evidence type="ECO:0000256" key="8">
    <source>
        <dbReference type="ARBA" id="ARBA00023027"/>
    </source>
</evidence>